<feature type="compositionally biased region" description="Basic and acidic residues" evidence="1">
    <location>
        <begin position="23"/>
        <end position="37"/>
    </location>
</feature>
<organism evidence="2 3">
    <name type="scientific">Planotetraspora mira</name>
    <dbReference type="NCBI Taxonomy" id="58121"/>
    <lineage>
        <taxon>Bacteria</taxon>
        <taxon>Bacillati</taxon>
        <taxon>Actinomycetota</taxon>
        <taxon>Actinomycetes</taxon>
        <taxon>Streptosporangiales</taxon>
        <taxon>Streptosporangiaceae</taxon>
        <taxon>Planotetraspora</taxon>
    </lineage>
</organism>
<evidence type="ECO:0000313" key="3">
    <source>
        <dbReference type="Proteomes" id="UP000650628"/>
    </source>
</evidence>
<comment type="caution">
    <text evidence="2">The sequence shown here is derived from an EMBL/GenBank/DDBJ whole genome shotgun (WGS) entry which is preliminary data.</text>
</comment>
<dbReference type="Pfam" id="PF04978">
    <property type="entry name" value="MST"/>
    <property type="match status" value="1"/>
</dbReference>
<dbReference type="InterPro" id="IPR007061">
    <property type="entry name" value="MST-like"/>
</dbReference>
<feature type="region of interest" description="Disordered" evidence="1">
    <location>
        <begin position="1"/>
        <end position="37"/>
    </location>
</feature>
<dbReference type="InterPro" id="IPR034660">
    <property type="entry name" value="DinB/YfiT-like"/>
</dbReference>
<evidence type="ECO:0008006" key="4">
    <source>
        <dbReference type="Google" id="ProtNLM"/>
    </source>
</evidence>
<sequence>MQGKPVAEARRLVGSLGGMSHTPEPENDPRAETSAEGEPARRFGWWDMFVHPDEDQRSEGGFQGERATLVGYLRDQRLTLEMKCSGLDAADLARGSVEPSNMSLLGLVRHMAGVEQSWFRIRLAGQDGPRHYRTEDDRDGDFNGAVPDPAVVAHAWETWRAEVAFAERFVAEAPDLDLVGKQGDCLREVLVHMIEEYARHNGHADFLRERIDGRVGQ</sequence>
<dbReference type="SUPFAM" id="SSF109854">
    <property type="entry name" value="DinB/YfiT-like putative metalloenzymes"/>
    <property type="match status" value="1"/>
</dbReference>
<gene>
    <name evidence="2" type="ORF">Pmi06nite_09920</name>
</gene>
<dbReference type="Proteomes" id="UP000650628">
    <property type="component" value="Unassembled WGS sequence"/>
</dbReference>
<proteinExistence type="predicted"/>
<dbReference type="AlphaFoldDB" id="A0A8J3TI27"/>
<evidence type="ECO:0000256" key="1">
    <source>
        <dbReference type="SAM" id="MobiDB-lite"/>
    </source>
</evidence>
<keyword evidence="3" id="KW-1185">Reference proteome</keyword>
<protein>
    <recommendedName>
        <fullName evidence="4">DinB family protein</fullName>
    </recommendedName>
</protein>
<dbReference type="EMBL" id="BOOO01000004">
    <property type="protein sequence ID" value="GII27550.1"/>
    <property type="molecule type" value="Genomic_DNA"/>
</dbReference>
<evidence type="ECO:0000313" key="2">
    <source>
        <dbReference type="EMBL" id="GII27550.1"/>
    </source>
</evidence>
<accession>A0A8J3TI27</accession>
<dbReference type="Gene3D" id="1.20.120.450">
    <property type="entry name" value="dinb family like domain"/>
    <property type="match status" value="1"/>
</dbReference>
<name>A0A8J3TI27_9ACTN</name>
<reference evidence="2 3" key="1">
    <citation type="submission" date="2021-01" db="EMBL/GenBank/DDBJ databases">
        <title>Whole genome shotgun sequence of Planotetraspora mira NBRC 15435.</title>
        <authorList>
            <person name="Komaki H."/>
            <person name="Tamura T."/>
        </authorList>
    </citation>
    <scope>NUCLEOTIDE SEQUENCE [LARGE SCALE GENOMIC DNA]</scope>
    <source>
        <strain evidence="2 3">NBRC 15435</strain>
    </source>
</reference>